<dbReference type="EMBL" id="JAASRM010000001">
    <property type="protein sequence ID" value="NIK90188.1"/>
    <property type="molecule type" value="Genomic_DNA"/>
</dbReference>
<organism evidence="7 8">
    <name type="scientific">Rhizomicrobium palustre</name>
    <dbReference type="NCBI Taxonomy" id="189966"/>
    <lineage>
        <taxon>Bacteria</taxon>
        <taxon>Pseudomonadati</taxon>
        <taxon>Pseudomonadota</taxon>
        <taxon>Alphaproteobacteria</taxon>
        <taxon>Micropepsales</taxon>
        <taxon>Micropepsaceae</taxon>
        <taxon>Rhizomicrobium</taxon>
    </lineage>
</organism>
<dbReference type="EC" id="2.1.1.72" evidence="2"/>
<dbReference type="GO" id="GO:0006298">
    <property type="term" value="P:mismatch repair"/>
    <property type="evidence" value="ECO:0007669"/>
    <property type="project" value="TreeGrafter"/>
</dbReference>
<dbReference type="InterPro" id="IPR029063">
    <property type="entry name" value="SAM-dependent_MTases_sf"/>
</dbReference>
<dbReference type="GO" id="GO:0009307">
    <property type="term" value="P:DNA restriction-modification system"/>
    <property type="evidence" value="ECO:0007669"/>
    <property type="project" value="InterPro"/>
</dbReference>
<dbReference type="PRINTS" id="PR00505">
    <property type="entry name" value="D12N6MTFRASE"/>
</dbReference>
<dbReference type="PANTHER" id="PTHR30481">
    <property type="entry name" value="DNA ADENINE METHYLASE"/>
    <property type="match status" value="1"/>
</dbReference>
<evidence type="ECO:0000256" key="6">
    <source>
        <dbReference type="ARBA" id="ARBA00047942"/>
    </source>
</evidence>
<dbReference type="PIRSF" id="PIRSF000398">
    <property type="entry name" value="M_m6A_EcoRV"/>
    <property type="match status" value="1"/>
</dbReference>
<dbReference type="GO" id="GO:1904047">
    <property type="term" value="F:S-adenosyl-L-methionine binding"/>
    <property type="evidence" value="ECO:0007669"/>
    <property type="project" value="TreeGrafter"/>
</dbReference>
<dbReference type="InterPro" id="IPR012327">
    <property type="entry name" value="MeTrfase_D12"/>
</dbReference>
<dbReference type="InterPro" id="IPR023095">
    <property type="entry name" value="Ade_MeTrfase_dom_2"/>
</dbReference>
<evidence type="ECO:0000256" key="3">
    <source>
        <dbReference type="ARBA" id="ARBA00022603"/>
    </source>
</evidence>
<dbReference type="Proteomes" id="UP000570514">
    <property type="component" value="Unassembled WGS sequence"/>
</dbReference>
<keyword evidence="5" id="KW-0949">S-adenosyl-L-methionine</keyword>
<dbReference type="GO" id="GO:0009007">
    <property type="term" value="F:site-specific DNA-methyltransferase (adenine-specific) activity"/>
    <property type="evidence" value="ECO:0007669"/>
    <property type="project" value="UniProtKB-EC"/>
</dbReference>
<dbReference type="RefSeq" id="WP_167084535.1">
    <property type="nucleotide sequence ID" value="NZ_BAAADC010000001.1"/>
</dbReference>
<sequence>MSIAASPLRYPGGKACLLDVTATVLRLNKLERGHYAEPYAGGCGLALELLYGGHVADIHINDIDPSIWAFWHCVLNETDALVNAIEKTEVTIEEWRKQRCIHRAQNIADPLALGFSAFFLNRTNRSGVIKDAGVIGGLAQAGTYKIDCRFNRIELIRRIQRISKYKSRIHLTNLDAIKFLKRCEKKLPEDSLIFIDPPYYNKGASLYTNHYLKDDHAKVAESIISLKRNWIVTYDDAPEIRHLYRDRRQYSFDVAYSLHQKRLGTELLIASKGLKIPAEMRERQVNRPQSKAA</sequence>
<evidence type="ECO:0000313" key="7">
    <source>
        <dbReference type="EMBL" id="NIK90188.1"/>
    </source>
</evidence>
<dbReference type="InterPro" id="IPR012263">
    <property type="entry name" value="M_m6A_EcoRV"/>
</dbReference>
<evidence type="ECO:0000256" key="4">
    <source>
        <dbReference type="ARBA" id="ARBA00022679"/>
    </source>
</evidence>
<evidence type="ECO:0000256" key="1">
    <source>
        <dbReference type="ARBA" id="ARBA00006594"/>
    </source>
</evidence>
<name>A0A846N2N4_9PROT</name>
<dbReference type="SUPFAM" id="SSF53335">
    <property type="entry name" value="S-adenosyl-L-methionine-dependent methyltransferases"/>
    <property type="match status" value="1"/>
</dbReference>
<comment type="similarity">
    <text evidence="1">Belongs to the N(4)/N(6)-methyltransferase family.</text>
</comment>
<dbReference type="AlphaFoldDB" id="A0A846N2N4"/>
<dbReference type="PANTHER" id="PTHR30481:SF2">
    <property type="entry name" value="SITE-SPECIFIC DNA-METHYLTRANSFERASE (ADENINE-SPECIFIC)"/>
    <property type="match status" value="1"/>
</dbReference>
<evidence type="ECO:0000313" key="8">
    <source>
        <dbReference type="Proteomes" id="UP000570514"/>
    </source>
</evidence>
<dbReference type="GO" id="GO:0032259">
    <property type="term" value="P:methylation"/>
    <property type="evidence" value="ECO:0007669"/>
    <property type="project" value="UniProtKB-KW"/>
</dbReference>
<protein>
    <recommendedName>
        <fullName evidence="2">site-specific DNA-methyltransferase (adenine-specific)</fullName>
        <ecNumber evidence="2">2.1.1.72</ecNumber>
    </recommendedName>
</protein>
<dbReference type="Pfam" id="PF02086">
    <property type="entry name" value="MethyltransfD12"/>
    <property type="match status" value="1"/>
</dbReference>
<keyword evidence="3 7" id="KW-0489">Methyltransferase</keyword>
<keyword evidence="8" id="KW-1185">Reference proteome</keyword>
<dbReference type="Gene3D" id="3.40.50.150">
    <property type="entry name" value="Vaccinia Virus protein VP39"/>
    <property type="match status" value="1"/>
</dbReference>
<evidence type="ECO:0000256" key="5">
    <source>
        <dbReference type="ARBA" id="ARBA00022691"/>
    </source>
</evidence>
<accession>A0A846N2N4</accession>
<evidence type="ECO:0000256" key="2">
    <source>
        <dbReference type="ARBA" id="ARBA00011900"/>
    </source>
</evidence>
<dbReference type="GO" id="GO:0043565">
    <property type="term" value="F:sequence-specific DNA binding"/>
    <property type="evidence" value="ECO:0007669"/>
    <property type="project" value="TreeGrafter"/>
</dbReference>
<comment type="catalytic activity">
    <reaction evidence="6">
        <text>a 2'-deoxyadenosine in DNA + S-adenosyl-L-methionine = an N(6)-methyl-2'-deoxyadenosine in DNA + S-adenosyl-L-homocysteine + H(+)</text>
        <dbReference type="Rhea" id="RHEA:15197"/>
        <dbReference type="Rhea" id="RHEA-COMP:12418"/>
        <dbReference type="Rhea" id="RHEA-COMP:12419"/>
        <dbReference type="ChEBI" id="CHEBI:15378"/>
        <dbReference type="ChEBI" id="CHEBI:57856"/>
        <dbReference type="ChEBI" id="CHEBI:59789"/>
        <dbReference type="ChEBI" id="CHEBI:90615"/>
        <dbReference type="ChEBI" id="CHEBI:90616"/>
        <dbReference type="EC" id="2.1.1.72"/>
    </reaction>
</comment>
<dbReference type="Gene3D" id="1.10.1020.10">
    <property type="entry name" value="Adenine-specific Methyltransferase, Domain 2"/>
    <property type="match status" value="1"/>
</dbReference>
<comment type="caution">
    <text evidence="7">The sequence shown here is derived from an EMBL/GenBank/DDBJ whole genome shotgun (WGS) entry which is preliminary data.</text>
</comment>
<gene>
    <name evidence="7" type="ORF">FHS83_003506</name>
</gene>
<reference evidence="7 8" key="1">
    <citation type="submission" date="2020-03" db="EMBL/GenBank/DDBJ databases">
        <title>Genomic Encyclopedia of Type Strains, Phase IV (KMG-IV): sequencing the most valuable type-strain genomes for metagenomic binning, comparative biology and taxonomic classification.</title>
        <authorList>
            <person name="Goeker M."/>
        </authorList>
    </citation>
    <scope>NUCLEOTIDE SEQUENCE [LARGE SCALE GENOMIC DNA]</scope>
    <source>
        <strain evidence="7 8">DSM 19867</strain>
    </source>
</reference>
<keyword evidence="4 7" id="KW-0808">Transferase</keyword>
<proteinExistence type="inferred from homology"/>